<dbReference type="AlphaFoldDB" id="A0A1L9QL75"/>
<keyword evidence="2" id="KW-1185">Reference proteome</keyword>
<dbReference type="Proteomes" id="UP000183940">
    <property type="component" value="Unassembled WGS sequence"/>
</dbReference>
<dbReference type="EMBL" id="MLAW01000054">
    <property type="protein sequence ID" value="OJJ18947.1"/>
    <property type="molecule type" value="Genomic_DNA"/>
</dbReference>
<comment type="caution">
    <text evidence="1">The sequence shown here is derived from an EMBL/GenBank/DDBJ whole genome shotgun (WGS) entry which is preliminary data.</text>
</comment>
<sequence>MVQVRIEVEEPHAQFLQKYRDYGFSDQDALVRRAIERLRQELESESLDLEESARLYAEVYQTCQETQELTEAALSDWPE</sequence>
<name>A0A1L9QL75_9CYAN</name>
<gene>
    <name evidence="1" type="ORF">BI308_21990</name>
</gene>
<proteinExistence type="predicted"/>
<evidence type="ECO:0000313" key="2">
    <source>
        <dbReference type="Proteomes" id="UP000183940"/>
    </source>
</evidence>
<accession>A0A1L9QL75</accession>
<reference evidence="1" key="1">
    <citation type="submission" date="2016-10" db="EMBL/GenBank/DDBJ databases">
        <title>CRISPR-Cas defence system in Roseofilum reptotaenium: evidence of a bacteriophage-cyanobacterium arms race in the coral black band disease.</title>
        <authorList>
            <person name="Buerger P."/>
            <person name="Wood-Charlson E.M."/>
            <person name="Weynberg K.D."/>
            <person name="Willis B."/>
            <person name="Van Oppen M.J."/>
        </authorList>
    </citation>
    <scope>NUCLEOTIDE SEQUENCE [LARGE SCALE GENOMIC DNA]</scope>
    <source>
        <strain evidence="1">AO1-A</strain>
    </source>
</reference>
<protein>
    <recommendedName>
        <fullName evidence="3">CopG family transcriptional regulator</fullName>
    </recommendedName>
</protein>
<organism evidence="1 2">
    <name type="scientific">Roseofilum reptotaenium AO1-A</name>
    <dbReference type="NCBI Taxonomy" id="1925591"/>
    <lineage>
        <taxon>Bacteria</taxon>
        <taxon>Bacillati</taxon>
        <taxon>Cyanobacteriota</taxon>
        <taxon>Cyanophyceae</taxon>
        <taxon>Desertifilales</taxon>
        <taxon>Desertifilaceae</taxon>
        <taxon>Roseofilum</taxon>
    </lineage>
</organism>
<dbReference type="STRING" id="1925591.BI308_21990"/>
<evidence type="ECO:0008006" key="3">
    <source>
        <dbReference type="Google" id="ProtNLM"/>
    </source>
</evidence>
<evidence type="ECO:0000313" key="1">
    <source>
        <dbReference type="EMBL" id="OJJ18947.1"/>
    </source>
</evidence>